<keyword evidence="4" id="KW-1185">Reference proteome</keyword>
<evidence type="ECO:0000313" key="4">
    <source>
        <dbReference type="Proteomes" id="UP000192596"/>
    </source>
</evidence>
<feature type="compositionally biased region" description="Polar residues" evidence="2">
    <location>
        <begin position="14"/>
        <end position="23"/>
    </location>
</feature>
<gene>
    <name evidence="3" type="ORF">B0A48_11113</name>
</gene>
<sequence length="239" mass="26201">MAKTRPDKKVSKITKPSPTMKPSVNVATFFAKPPRRDQVATHHHRRPPHPDYVAFLDTTSTYRTNATASLANAVEHEKAILAARIYGEDPTGAALDLPNVVTPADLDSLKGQAEALNTPFASVSIPVTRTNSKGKVIAGHCTMGEAMAEFTRRSSALETKIDGLIRELEGVEGEIERVMVELKDCRSGAGKFKEELEGLMAEADEALKATVKDINDARKEDKESGIERQQKLQDFLKTF</sequence>
<dbReference type="AlphaFoldDB" id="A0A1V8SUV4"/>
<evidence type="ECO:0000313" key="3">
    <source>
        <dbReference type="EMBL" id="OQO02830.1"/>
    </source>
</evidence>
<comment type="caution">
    <text evidence="3">The sequence shown here is derived from an EMBL/GenBank/DDBJ whole genome shotgun (WGS) entry which is preliminary data.</text>
</comment>
<evidence type="ECO:0000256" key="1">
    <source>
        <dbReference type="SAM" id="Coils"/>
    </source>
</evidence>
<evidence type="ECO:0000256" key="2">
    <source>
        <dbReference type="SAM" id="MobiDB-lite"/>
    </source>
</evidence>
<keyword evidence="1" id="KW-0175">Coiled coil</keyword>
<protein>
    <submittedName>
        <fullName evidence="3">Uncharacterized protein</fullName>
    </submittedName>
</protein>
<organism evidence="3 4">
    <name type="scientific">Cryoendolithus antarcticus</name>
    <dbReference type="NCBI Taxonomy" id="1507870"/>
    <lineage>
        <taxon>Eukaryota</taxon>
        <taxon>Fungi</taxon>
        <taxon>Dikarya</taxon>
        <taxon>Ascomycota</taxon>
        <taxon>Pezizomycotina</taxon>
        <taxon>Dothideomycetes</taxon>
        <taxon>Dothideomycetidae</taxon>
        <taxon>Cladosporiales</taxon>
        <taxon>Cladosporiaceae</taxon>
        <taxon>Cryoendolithus</taxon>
    </lineage>
</organism>
<reference evidence="4" key="1">
    <citation type="submission" date="2017-03" db="EMBL/GenBank/DDBJ databases">
        <title>Genomes of endolithic fungi from Antarctica.</title>
        <authorList>
            <person name="Coleine C."/>
            <person name="Masonjones S."/>
            <person name="Stajich J.E."/>
        </authorList>
    </citation>
    <scope>NUCLEOTIDE SEQUENCE [LARGE SCALE GENOMIC DNA]</scope>
    <source>
        <strain evidence="4">CCFEE 5527</strain>
    </source>
</reference>
<feature type="region of interest" description="Disordered" evidence="2">
    <location>
        <begin position="1"/>
        <end position="23"/>
    </location>
</feature>
<feature type="compositionally biased region" description="Basic and acidic residues" evidence="2">
    <location>
        <begin position="1"/>
        <end position="10"/>
    </location>
</feature>
<dbReference type="EMBL" id="NAJO01000026">
    <property type="protein sequence ID" value="OQO02830.1"/>
    <property type="molecule type" value="Genomic_DNA"/>
</dbReference>
<feature type="coiled-coil region" evidence="1">
    <location>
        <begin position="147"/>
        <end position="220"/>
    </location>
</feature>
<dbReference type="Proteomes" id="UP000192596">
    <property type="component" value="Unassembled WGS sequence"/>
</dbReference>
<name>A0A1V8SUV4_9PEZI</name>
<dbReference type="InParanoid" id="A0A1V8SUV4"/>
<proteinExistence type="predicted"/>
<accession>A0A1V8SUV4</accession>